<reference evidence="4" key="1">
    <citation type="submission" date="2017-08" db="EMBL/GenBank/DDBJ databases">
        <title>USMARCv1.0.</title>
        <authorList>
            <person name="Hannum G.I."/>
            <person name="Koren S."/>
            <person name="Schroeder S.G."/>
            <person name="Chin S.C."/>
            <person name="Nonneman D.J."/>
            <person name="Becker S.A."/>
            <person name="Rosen B.D."/>
            <person name="Bickhart D.M."/>
            <person name="Putnam N.H."/>
            <person name="Green R.E."/>
            <person name="Tuggle C.K."/>
            <person name="Liu H."/>
            <person name="Rohrer G.A."/>
            <person name="Warr A."/>
            <person name="Hall R."/>
            <person name="Kim K."/>
            <person name="Hume D.A."/>
            <person name="Talbot R."/>
            <person name="Chow W."/>
            <person name="Howe K."/>
            <person name="Schwartz A.S."/>
            <person name="Watson M."/>
            <person name="Archibald A.L."/>
            <person name="Phillippy A.M."/>
            <person name="Smith T.P.L."/>
        </authorList>
    </citation>
    <scope>NUCLEOTIDE SEQUENCE [LARGE SCALE GENOMIC DNA]</scope>
</reference>
<evidence type="ECO:0000313" key="3">
    <source>
        <dbReference type="Ensembl" id="ENSSSCP00070006436.1"/>
    </source>
</evidence>
<dbReference type="PROSITE" id="PS50835">
    <property type="entry name" value="IG_LIKE"/>
    <property type="match status" value="3"/>
</dbReference>
<name>A0A4X1SW08_PIG</name>
<feature type="domain" description="Ig-like" evidence="2">
    <location>
        <begin position="3"/>
        <end position="96"/>
    </location>
</feature>
<accession>A0A4X1SW08</accession>
<feature type="domain" description="Ig-like" evidence="2">
    <location>
        <begin position="219"/>
        <end position="316"/>
    </location>
</feature>
<dbReference type="PANTHER" id="PTHR23411">
    <property type="entry name" value="TAPASIN"/>
    <property type="match status" value="1"/>
</dbReference>
<keyword evidence="1" id="KW-0393">Immunoglobulin domain</keyword>
<dbReference type="FunFam" id="2.60.40.10:FF:000463">
    <property type="entry name" value="Immunoglobulin heavy constant gamma 1"/>
    <property type="match status" value="1"/>
</dbReference>
<feature type="domain" description="Ig-like" evidence="2">
    <location>
        <begin position="111"/>
        <end position="210"/>
    </location>
</feature>
<reference evidence="3" key="2">
    <citation type="submission" date="2025-08" db="UniProtKB">
        <authorList>
            <consortium name="Ensembl"/>
        </authorList>
    </citation>
    <scope>IDENTIFICATION</scope>
</reference>
<evidence type="ECO:0000256" key="1">
    <source>
        <dbReference type="ARBA" id="ARBA00023319"/>
    </source>
</evidence>
<dbReference type="InterPro" id="IPR007110">
    <property type="entry name" value="Ig-like_dom"/>
</dbReference>
<dbReference type="SMART" id="SM00407">
    <property type="entry name" value="IGc1"/>
    <property type="match status" value="3"/>
</dbReference>
<dbReference type="InterPro" id="IPR013783">
    <property type="entry name" value="Ig-like_fold"/>
</dbReference>
<organism evidence="3 4">
    <name type="scientific">Sus scrofa</name>
    <name type="common">Pig</name>
    <dbReference type="NCBI Taxonomy" id="9823"/>
    <lineage>
        <taxon>Eukaryota</taxon>
        <taxon>Metazoa</taxon>
        <taxon>Chordata</taxon>
        <taxon>Craniata</taxon>
        <taxon>Vertebrata</taxon>
        <taxon>Euteleostomi</taxon>
        <taxon>Mammalia</taxon>
        <taxon>Eutheria</taxon>
        <taxon>Laurasiatheria</taxon>
        <taxon>Artiodactyla</taxon>
        <taxon>Suina</taxon>
        <taxon>Suidae</taxon>
        <taxon>Sus</taxon>
    </lineage>
</organism>
<sequence length="321" mass="35170">GHPPAGPIGLPSGPLRQDVSDHNVALGCLASSYFPEPVTVTWNWGAQTSGVHTFPSVLQPSGLYSLSSTVTVPAHSLSSKCFTCNVNHPATTTKVDLCVGECLTGGGLAGPSVFIFPPKPKDILMISRTPEVTCVVVDVSKEHAEVQFSWYVDGEEVHTAETRPKEEQFNSTYRVVSVLPIQHEDWLKGKEFECKVNNEDLPGPITRTISKAKGGQGGPEVYTLPPPAEELSKSIVTLTCLVKSFFPPFIHVEWKINGKPEPENAYRTTPPQEDEDGTYFLYSKFSVEKFRWHSGGIHCAVMHEALHNHYTEKSVSQTPGK</sequence>
<dbReference type="AlphaFoldDB" id="A0A4X1SW08"/>
<dbReference type="InterPro" id="IPR036179">
    <property type="entry name" value="Ig-like_dom_sf"/>
</dbReference>
<protein>
    <recommendedName>
        <fullName evidence="2">Ig-like domain-containing protein</fullName>
    </recommendedName>
</protein>
<dbReference type="InterPro" id="IPR003597">
    <property type="entry name" value="Ig_C1-set"/>
</dbReference>
<dbReference type="Pfam" id="PF07654">
    <property type="entry name" value="C1-set"/>
    <property type="match status" value="3"/>
</dbReference>
<proteinExistence type="predicted"/>
<evidence type="ECO:0000313" key="4">
    <source>
        <dbReference type="Proteomes" id="UP000314985"/>
    </source>
</evidence>
<dbReference type="InterPro" id="IPR050380">
    <property type="entry name" value="Immune_Resp_Modulators"/>
</dbReference>
<dbReference type="SUPFAM" id="SSF48726">
    <property type="entry name" value="Immunoglobulin"/>
    <property type="match status" value="3"/>
</dbReference>
<evidence type="ECO:0000259" key="2">
    <source>
        <dbReference type="PROSITE" id="PS50835"/>
    </source>
</evidence>
<dbReference type="CDD" id="cd05768">
    <property type="entry name" value="IgC1_CH3_IgAGD_CH4_IgAEM"/>
    <property type="match status" value="1"/>
</dbReference>
<dbReference type="Proteomes" id="UP000314985">
    <property type="component" value="Unassembled WGS sequence"/>
</dbReference>
<dbReference type="FunFam" id="2.60.40.10:FF:001129">
    <property type="entry name" value="Immunoglobulin heavy constant gamma 1"/>
    <property type="match status" value="1"/>
</dbReference>
<dbReference type="Gene3D" id="2.60.40.10">
    <property type="entry name" value="Immunoglobulins"/>
    <property type="match status" value="3"/>
</dbReference>
<dbReference type="Ensembl" id="ENSSSCT00070007827.1">
    <property type="protein sequence ID" value="ENSSSCP00070006436.1"/>
    <property type="gene ID" value="ENSSSCG00070004159.1"/>
</dbReference>